<keyword evidence="4" id="KW-0418">Kinase</keyword>
<dbReference type="PROSITE" id="PS50053">
    <property type="entry name" value="UBIQUITIN_2"/>
    <property type="match status" value="1"/>
</dbReference>
<evidence type="ECO:0000256" key="6">
    <source>
        <dbReference type="SAM" id="MobiDB-lite"/>
    </source>
</evidence>
<dbReference type="InterPro" id="IPR029071">
    <property type="entry name" value="Ubiquitin-like_domsf"/>
</dbReference>
<keyword evidence="3" id="KW-0547">Nucleotide-binding</keyword>
<gene>
    <name evidence="8" type="ORF">ALAG00032_LOCUS11595</name>
</gene>
<evidence type="ECO:0000256" key="3">
    <source>
        <dbReference type="ARBA" id="ARBA00022741"/>
    </source>
</evidence>
<feature type="region of interest" description="Disordered" evidence="6">
    <location>
        <begin position="49"/>
        <end position="73"/>
    </location>
</feature>
<keyword evidence="2" id="KW-0808">Transferase</keyword>
<feature type="compositionally biased region" description="Basic and acidic residues" evidence="6">
    <location>
        <begin position="51"/>
        <end position="71"/>
    </location>
</feature>
<dbReference type="PANTHER" id="PTHR45800">
    <property type="entry name" value="PHOSPHATIDYLINOSITOL 4-KINASE GAMMA"/>
    <property type="match status" value="1"/>
</dbReference>
<dbReference type="InterPro" id="IPR000626">
    <property type="entry name" value="Ubiquitin-like_dom"/>
</dbReference>
<comment type="similarity">
    <text evidence="1">Belongs to the PI3/PI4-kinase family. Type II PI4K subfamily.</text>
</comment>
<dbReference type="Pfam" id="PF00240">
    <property type="entry name" value="ubiquitin"/>
    <property type="match status" value="1"/>
</dbReference>
<protein>
    <recommendedName>
        <fullName evidence="7">Ubiquitin-like domain-containing protein</fullName>
    </recommendedName>
</protein>
<feature type="region of interest" description="Disordered" evidence="6">
    <location>
        <begin position="326"/>
        <end position="345"/>
    </location>
</feature>
<dbReference type="PANTHER" id="PTHR45800:SF11">
    <property type="entry name" value="PHOSPHATIDYLINOSITOL 3-KINASE-RELATED PROTEIN KINASE"/>
    <property type="match status" value="1"/>
</dbReference>
<reference evidence="8" key="1">
    <citation type="submission" date="2021-01" db="EMBL/GenBank/DDBJ databases">
        <authorList>
            <person name="Corre E."/>
            <person name="Pelletier E."/>
            <person name="Niang G."/>
            <person name="Scheremetjew M."/>
            <person name="Finn R."/>
            <person name="Kale V."/>
            <person name="Holt S."/>
            <person name="Cochrane G."/>
            <person name="Meng A."/>
            <person name="Brown T."/>
            <person name="Cohen L."/>
        </authorList>
    </citation>
    <scope>NUCLEOTIDE SEQUENCE</scope>
    <source>
        <strain evidence="8">CCMP1510</strain>
    </source>
</reference>
<feature type="region of interest" description="Disordered" evidence="6">
    <location>
        <begin position="599"/>
        <end position="626"/>
    </location>
</feature>
<evidence type="ECO:0000256" key="2">
    <source>
        <dbReference type="ARBA" id="ARBA00022679"/>
    </source>
</evidence>
<evidence type="ECO:0000256" key="5">
    <source>
        <dbReference type="ARBA" id="ARBA00022840"/>
    </source>
</evidence>
<dbReference type="GO" id="GO:0016301">
    <property type="term" value="F:kinase activity"/>
    <property type="evidence" value="ECO:0007669"/>
    <property type="project" value="UniProtKB-KW"/>
</dbReference>
<feature type="domain" description="Ubiquitin-like" evidence="7">
    <location>
        <begin position="87"/>
        <end position="163"/>
    </location>
</feature>
<accession>A0A7S3K060</accession>
<dbReference type="SMART" id="SM00213">
    <property type="entry name" value="UBQ"/>
    <property type="match status" value="1"/>
</dbReference>
<dbReference type="Pfam" id="PF00454">
    <property type="entry name" value="PI3_PI4_kinase"/>
    <property type="match status" value="1"/>
</dbReference>
<dbReference type="CDD" id="cd17039">
    <property type="entry name" value="Ubl_ubiquitin_like"/>
    <property type="match status" value="1"/>
</dbReference>
<keyword evidence="5" id="KW-0067">ATP-binding</keyword>
<evidence type="ECO:0000313" key="8">
    <source>
        <dbReference type="EMBL" id="CAE0370816.1"/>
    </source>
</evidence>
<feature type="region of interest" description="Disordered" evidence="6">
    <location>
        <begin position="283"/>
        <end position="318"/>
    </location>
</feature>
<evidence type="ECO:0000256" key="1">
    <source>
        <dbReference type="ARBA" id="ARBA00008941"/>
    </source>
</evidence>
<dbReference type="InterPro" id="IPR044571">
    <property type="entry name" value="P4KG1-8"/>
</dbReference>
<evidence type="ECO:0000256" key="4">
    <source>
        <dbReference type="ARBA" id="ARBA00022777"/>
    </source>
</evidence>
<dbReference type="EMBL" id="HBIJ01017426">
    <property type="protein sequence ID" value="CAE0370816.1"/>
    <property type="molecule type" value="Transcribed_RNA"/>
</dbReference>
<proteinExistence type="inferred from homology"/>
<name>A0A7S3K060_9STRA</name>
<sequence length="786" mass="87767">MSALVLGEPLRSFTSFSGPLRRKLLGRSYSHSKEGLSLSRSSISLVIESSSHTEKGRENKKNQDDDNDTKKMYNSTAGYQSRIKSDSEMTIYLIDAAKERAMLGGKRKLKVKAWATIRDVKFAIQRLLHIPAAKQRLYWRSMELRDHRTLEESGIHQSGSTLLFAARPLLIDDTSLNKRGEKKHLMLIEPVASAALHGAELPSQLARTLLKVRRALALNRKAPELALDGTGGTYFLFGLDGRPAACFKPADEEPFCINNPRHFVGPYGLNTSPIMPKRRITTDQDEEQNFYSKKRRHGVSSSSTSEEEDSSLLSSSSESEIIRRYDHLKEEEDDDDEDEKTPWLAMRKGVRPGEAYLREVATYLLDCSAHGLAGVPETTLAESAHSKFNYFDRIIKEKVGSLQVFAQHDGVAEDYGVDRLATTRIQAIAALDIRTLNCDRNPSNILVRRIPGKESLDLIPIDHGYCLPNILDIEWFDWCWLDWPQCASPLDDELRDTILAMDPIADVFKLRDALGLRSDCLRLAAAASLLLQLGVRAGLTLRDIASLIVVSSENDIHGVSADASMAISRKKIKSKLANSIDRAHELAVLALRDHRWRAHSTSTRNDTSNDAMNKNPSTKNNNLEKNVSSSSLVFSGENKEQVSLTISISPVKNAIHRAKFEEELIAETKVSTENFTSIQAAETSSDISSSPTSSSDDSSSPVNDTEQTDRHDSLSGGGGSLIRLRSCPALVDDENKINDEFLSPAPPKVDHRRLDPHTEADYDRQFFHFLKGLLDDLVRWKCHHRD</sequence>
<feature type="compositionally biased region" description="Low complexity" evidence="6">
    <location>
        <begin position="683"/>
        <end position="701"/>
    </location>
</feature>
<dbReference type="GO" id="GO:0005524">
    <property type="term" value="F:ATP binding"/>
    <property type="evidence" value="ECO:0007669"/>
    <property type="project" value="UniProtKB-KW"/>
</dbReference>
<feature type="region of interest" description="Disordered" evidence="6">
    <location>
        <begin position="680"/>
        <end position="720"/>
    </location>
</feature>
<dbReference type="AlphaFoldDB" id="A0A7S3K060"/>
<dbReference type="InterPro" id="IPR000403">
    <property type="entry name" value="PI3/4_kinase_cat_dom"/>
</dbReference>
<dbReference type="SUPFAM" id="SSF54236">
    <property type="entry name" value="Ubiquitin-like"/>
    <property type="match status" value="1"/>
</dbReference>
<organism evidence="8">
    <name type="scientific">Aureoumbra lagunensis</name>
    <dbReference type="NCBI Taxonomy" id="44058"/>
    <lineage>
        <taxon>Eukaryota</taxon>
        <taxon>Sar</taxon>
        <taxon>Stramenopiles</taxon>
        <taxon>Ochrophyta</taxon>
        <taxon>Pelagophyceae</taxon>
        <taxon>Pelagomonadales</taxon>
        <taxon>Aureoumbra</taxon>
    </lineage>
</organism>
<dbReference type="Gene3D" id="3.10.20.90">
    <property type="entry name" value="Phosphatidylinositol 3-kinase Catalytic Subunit, Chain A, domain 1"/>
    <property type="match status" value="1"/>
</dbReference>
<evidence type="ECO:0000259" key="7">
    <source>
        <dbReference type="PROSITE" id="PS50053"/>
    </source>
</evidence>